<dbReference type="InterPro" id="IPR024467">
    <property type="entry name" value="Xre/MbcA/ParS-like_toxin-bd"/>
</dbReference>
<evidence type="ECO:0000313" key="4">
    <source>
        <dbReference type="Proteomes" id="UP001371391"/>
    </source>
</evidence>
<dbReference type="Proteomes" id="UP001371391">
    <property type="component" value="Unassembled WGS sequence"/>
</dbReference>
<sequence>MAYSTSTNINLQTPESAKTALKVFFNIMDEWHICDTDQITLLGKPSQCVFDKWKSGEANTLDTATLERISYVIGIYKNLRLLFSEKEQANAWVHKPNEAFKGTLALDLMLSGNTSQLQAVRQYLDEQL</sequence>
<dbReference type="RefSeq" id="WP_341601308.1">
    <property type="nucleotide sequence ID" value="NZ_JBAKAW010000002.1"/>
</dbReference>
<dbReference type="Pfam" id="PF09722">
    <property type="entry name" value="Xre_MbcA_ParS_C"/>
    <property type="match status" value="1"/>
</dbReference>
<name>A0ABU9GVV4_9GAMM</name>
<reference evidence="3 4" key="1">
    <citation type="submission" date="2024-02" db="EMBL/GenBank/DDBJ databases">
        <title>Bacteria isolated from the canopy kelp, Nereocystis luetkeana.</title>
        <authorList>
            <person name="Pfister C.A."/>
            <person name="Younker I.T."/>
            <person name="Light S.H."/>
        </authorList>
    </citation>
    <scope>NUCLEOTIDE SEQUENCE [LARGE SCALE GENOMIC DNA]</scope>
    <source>
        <strain evidence="3 4">TI.1.03</strain>
    </source>
</reference>
<protein>
    <submittedName>
        <fullName evidence="3">MbcA/ParS/Xre antitoxin family protein</fullName>
    </submittedName>
</protein>
<evidence type="ECO:0000313" key="3">
    <source>
        <dbReference type="EMBL" id="MEL0653733.1"/>
    </source>
</evidence>
<feature type="domain" description="Antitoxin Xre/MbcA/ParS-like toxin-binding" evidence="1">
    <location>
        <begin position="79"/>
        <end position="125"/>
    </location>
</feature>
<evidence type="ECO:0000259" key="2">
    <source>
        <dbReference type="Pfam" id="PF20432"/>
    </source>
</evidence>
<gene>
    <name evidence="3" type="ORF">V6257_01700</name>
</gene>
<keyword evidence="4" id="KW-1185">Reference proteome</keyword>
<feature type="domain" description="Antitoxin Xre-like helix-turn-helix" evidence="2">
    <location>
        <begin position="13"/>
        <end position="73"/>
    </location>
</feature>
<organism evidence="3 4">
    <name type="scientific">Pseudoalteromonas issachenkonii</name>
    <dbReference type="NCBI Taxonomy" id="152297"/>
    <lineage>
        <taxon>Bacteria</taxon>
        <taxon>Pseudomonadati</taxon>
        <taxon>Pseudomonadota</taxon>
        <taxon>Gammaproteobacteria</taxon>
        <taxon>Alteromonadales</taxon>
        <taxon>Pseudoalteromonadaceae</taxon>
        <taxon>Pseudoalteromonas</taxon>
    </lineage>
</organism>
<dbReference type="InterPro" id="IPR046847">
    <property type="entry name" value="Xre-like_HTH"/>
</dbReference>
<dbReference type="Pfam" id="PF20432">
    <property type="entry name" value="Xre-like-HTH"/>
    <property type="match status" value="1"/>
</dbReference>
<evidence type="ECO:0000259" key="1">
    <source>
        <dbReference type="Pfam" id="PF09722"/>
    </source>
</evidence>
<accession>A0ABU9GVV4</accession>
<comment type="caution">
    <text evidence="3">The sequence shown here is derived from an EMBL/GenBank/DDBJ whole genome shotgun (WGS) entry which is preliminary data.</text>
</comment>
<proteinExistence type="predicted"/>
<dbReference type="EMBL" id="JBAKAW010000002">
    <property type="protein sequence ID" value="MEL0653733.1"/>
    <property type="molecule type" value="Genomic_DNA"/>
</dbReference>